<reference evidence="9" key="1">
    <citation type="submission" date="2020-05" db="EMBL/GenBank/DDBJ databases">
        <title>Sulfur intermediates as new biogeochemical hubs in an aquatic model microbial ecosystem.</title>
        <authorList>
            <person name="Vigneron A."/>
        </authorList>
    </citation>
    <scope>NUCLEOTIDE SEQUENCE</scope>
    <source>
        <strain evidence="9">Bin.250</strain>
    </source>
</reference>
<accession>A0A972VW55</accession>
<feature type="transmembrane region" description="Helical" evidence="8">
    <location>
        <begin position="325"/>
        <end position="344"/>
    </location>
</feature>
<organism evidence="9 10">
    <name type="scientific">SAR86 cluster bacterium</name>
    <dbReference type="NCBI Taxonomy" id="2030880"/>
    <lineage>
        <taxon>Bacteria</taxon>
        <taxon>Pseudomonadati</taxon>
        <taxon>Pseudomonadota</taxon>
        <taxon>Gammaproteobacteria</taxon>
        <taxon>SAR86 cluster</taxon>
    </lineage>
</organism>
<feature type="transmembrane region" description="Helical" evidence="8">
    <location>
        <begin position="365"/>
        <end position="392"/>
    </location>
</feature>
<evidence type="ECO:0000313" key="10">
    <source>
        <dbReference type="Proteomes" id="UP000754644"/>
    </source>
</evidence>
<dbReference type="InterPro" id="IPR039672">
    <property type="entry name" value="MFS_2"/>
</dbReference>
<dbReference type="GO" id="GO:0005886">
    <property type="term" value="C:plasma membrane"/>
    <property type="evidence" value="ECO:0007669"/>
    <property type="project" value="UniProtKB-SubCell"/>
</dbReference>
<dbReference type="Gene3D" id="1.20.1250.20">
    <property type="entry name" value="MFS general substrate transporter like domains"/>
    <property type="match status" value="2"/>
</dbReference>
<name>A0A972VW55_9GAMM</name>
<dbReference type="GO" id="GO:0006814">
    <property type="term" value="P:sodium ion transport"/>
    <property type="evidence" value="ECO:0007669"/>
    <property type="project" value="InterPro"/>
</dbReference>
<comment type="similarity">
    <text evidence="2">Belongs to the sodium:galactoside symporter (TC 2.A.2) family.</text>
</comment>
<keyword evidence="6 8" id="KW-1133">Transmembrane helix</keyword>
<dbReference type="InterPro" id="IPR036259">
    <property type="entry name" value="MFS_trans_sf"/>
</dbReference>
<dbReference type="Pfam" id="PF13347">
    <property type="entry name" value="MFS_2"/>
    <property type="match status" value="1"/>
</dbReference>
<feature type="transmembrane region" description="Helical" evidence="8">
    <location>
        <begin position="264"/>
        <end position="288"/>
    </location>
</feature>
<feature type="transmembrane region" description="Helical" evidence="8">
    <location>
        <begin position="119"/>
        <end position="139"/>
    </location>
</feature>
<comment type="subcellular location">
    <subcellularLocation>
        <location evidence="1">Cell membrane</location>
        <topology evidence="1">Multi-pass membrane protein</topology>
    </subcellularLocation>
</comment>
<evidence type="ECO:0000256" key="7">
    <source>
        <dbReference type="ARBA" id="ARBA00023136"/>
    </source>
</evidence>
<proteinExistence type="inferred from homology"/>
<evidence type="ECO:0000256" key="1">
    <source>
        <dbReference type="ARBA" id="ARBA00004651"/>
    </source>
</evidence>
<feature type="transmembrane region" description="Helical" evidence="8">
    <location>
        <begin position="300"/>
        <end position="319"/>
    </location>
</feature>
<dbReference type="PANTHER" id="PTHR11328">
    <property type="entry name" value="MAJOR FACILITATOR SUPERFAMILY DOMAIN-CONTAINING PROTEIN"/>
    <property type="match status" value="1"/>
</dbReference>
<feature type="transmembrane region" description="Helical" evidence="8">
    <location>
        <begin position="49"/>
        <end position="69"/>
    </location>
</feature>
<feature type="transmembrane region" description="Helical" evidence="8">
    <location>
        <begin position="20"/>
        <end position="37"/>
    </location>
</feature>
<keyword evidence="4" id="KW-1003">Cell membrane</keyword>
<dbReference type="InterPro" id="IPR018043">
    <property type="entry name" value="Na/Gal_symport_CS"/>
</dbReference>
<feature type="transmembrane region" description="Helical" evidence="8">
    <location>
        <begin position="191"/>
        <end position="210"/>
    </location>
</feature>
<feature type="transmembrane region" description="Helical" evidence="8">
    <location>
        <begin position="412"/>
        <end position="434"/>
    </location>
</feature>
<evidence type="ECO:0000256" key="4">
    <source>
        <dbReference type="ARBA" id="ARBA00022475"/>
    </source>
</evidence>
<dbReference type="AlphaFoldDB" id="A0A972VW55"/>
<sequence>MSEAVADKTTHKPKLSRSTAWIYGSVSLPLAIIGYPLSVWIPRLYSTEVGLSLSLIGLVIFSAAIFDAITDPLMGFLSDRFQTRWGRRRPWLLVGVPIYAIAVWMLLNPSPGATVYYLGFYYLLLRASTTIFGLPYAAWGMELSADYHTRTMIQSAREKYVMIGLMLASGIVLLSEELWHDNSASFVLSNFSWVIVTLLPVTAMLVIWRVPEVQDFNAPKVSLVNSLKNMYKNKLFFRLLVIELLIASGENFRNTLSLFFIQDYIGAASVGRLYVIYFGVGLAAIPIWDRIATRMGKHQALAGAMVLVSLISIACFMLDYGDITFFYFLFAAKGFCFGAFAYIPRAMLADVVDLDTIRSGSSRPASYFAILGFMTKCAASVGGLSLPILGLVGYSAVARVDNGPSELMWLGILYAIVPTVLFIVALYLSVTWPLNATMHSRVEKLVRRKQARLADTSSAKNNQ</sequence>
<dbReference type="PROSITE" id="PS00872">
    <property type="entry name" value="NA_GALACTOSIDE_SYMP"/>
    <property type="match status" value="1"/>
</dbReference>
<feature type="transmembrane region" description="Helical" evidence="8">
    <location>
        <begin position="90"/>
        <end position="107"/>
    </location>
</feature>
<feature type="transmembrane region" description="Helical" evidence="8">
    <location>
        <begin position="160"/>
        <end position="179"/>
    </location>
</feature>
<dbReference type="Proteomes" id="UP000754644">
    <property type="component" value="Unassembled WGS sequence"/>
</dbReference>
<comment type="caution">
    <text evidence="9">The sequence shown here is derived from an EMBL/GenBank/DDBJ whole genome shotgun (WGS) entry which is preliminary data.</text>
</comment>
<evidence type="ECO:0000313" key="9">
    <source>
        <dbReference type="EMBL" id="NQV64404.1"/>
    </source>
</evidence>
<gene>
    <name evidence="9" type="ORF">HQ497_03470</name>
</gene>
<feature type="transmembrane region" description="Helical" evidence="8">
    <location>
        <begin position="235"/>
        <end position="252"/>
    </location>
</feature>
<dbReference type="GO" id="GO:0008643">
    <property type="term" value="P:carbohydrate transport"/>
    <property type="evidence" value="ECO:0007669"/>
    <property type="project" value="InterPro"/>
</dbReference>
<evidence type="ECO:0000256" key="6">
    <source>
        <dbReference type="ARBA" id="ARBA00022989"/>
    </source>
</evidence>
<keyword evidence="5 8" id="KW-0812">Transmembrane</keyword>
<dbReference type="SUPFAM" id="SSF103473">
    <property type="entry name" value="MFS general substrate transporter"/>
    <property type="match status" value="1"/>
</dbReference>
<dbReference type="EMBL" id="JABMOJ010000123">
    <property type="protein sequence ID" value="NQV64404.1"/>
    <property type="molecule type" value="Genomic_DNA"/>
</dbReference>
<keyword evidence="7 8" id="KW-0472">Membrane</keyword>
<keyword evidence="3" id="KW-0813">Transport</keyword>
<evidence type="ECO:0000256" key="3">
    <source>
        <dbReference type="ARBA" id="ARBA00022448"/>
    </source>
</evidence>
<protein>
    <submittedName>
        <fullName evidence="9">MFS transporter</fullName>
    </submittedName>
</protein>
<dbReference type="GO" id="GO:0015293">
    <property type="term" value="F:symporter activity"/>
    <property type="evidence" value="ECO:0007669"/>
    <property type="project" value="InterPro"/>
</dbReference>
<dbReference type="PANTHER" id="PTHR11328:SF24">
    <property type="entry name" value="MAJOR FACILITATOR SUPERFAMILY (MFS) PROFILE DOMAIN-CONTAINING PROTEIN"/>
    <property type="match status" value="1"/>
</dbReference>
<evidence type="ECO:0000256" key="8">
    <source>
        <dbReference type="SAM" id="Phobius"/>
    </source>
</evidence>
<evidence type="ECO:0000256" key="5">
    <source>
        <dbReference type="ARBA" id="ARBA00022692"/>
    </source>
</evidence>
<evidence type="ECO:0000256" key="2">
    <source>
        <dbReference type="ARBA" id="ARBA00009617"/>
    </source>
</evidence>